<gene>
    <name evidence="1" type="ORF">AVDCRST_MAG25-3183</name>
</gene>
<accession>A0A6J4S1W9</accession>
<organism evidence="1">
    <name type="scientific">uncultured Rubrobacteraceae bacterium</name>
    <dbReference type="NCBI Taxonomy" id="349277"/>
    <lineage>
        <taxon>Bacteria</taxon>
        <taxon>Bacillati</taxon>
        <taxon>Actinomycetota</taxon>
        <taxon>Rubrobacteria</taxon>
        <taxon>Rubrobacterales</taxon>
        <taxon>Rubrobacteraceae</taxon>
        <taxon>environmental samples</taxon>
    </lineage>
</organism>
<reference evidence="1" key="1">
    <citation type="submission" date="2020-02" db="EMBL/GenBank/DDBJ databases">
        <authorList>
            <person name="Meier V. D."/>
        </authorList>
    </citation>
    <scope>NUCLEOTIDE SEQUENCE</scope>
    <source>
        <strain evidence="1">AVDCRST_MAG25</strain>
    </source>
</reference>
<dbReference type="EMBL" id="CADCVI010000211">
    <property type="protein sequence ID" value="CAA9487658.1"/>
    <property type="molecule type" value="Genomic_DNA"/>
</dbReference>
<dbReference type="AlphaFoldDB" id="A0A6J4S1W9"/>
<sequence length="47" mass="5219">METLYDEHRKPVADLFAALSGDNRRELVRLLGSLRGRLQDGCCQGSA</sequence>
<name>A0A6J4S1W9_9ACTN</name>
<protein>
    <submittedName>
        <fullName evidence="1">Uncharacterized protein</fullName>
    </submittedName>
</protein>
<proteinExistence type="predicted"/>
<evidence type="ECO:0000313" key="1">
    <source>
        <dbReference type="EMBL" id="CAA9487658.1"/>
    </source>
</evidence>